<name>A0ABY3S3J6_9ENTR</name>
<evidence type="ECO:0000313" key="4">
    <source>
        <dbReference type="Proteomes" id="UP001199659"/>
    </source>
</evidence>
<dbReference type="Pfam" id="PF04754">
    <property type="entry name" value="Transposase_31"/>
    <property type="match status" value="1"/>
</dbReference>
<evidence type="ECO:0000256" key="1">
    <source>
        <dbReference type="ARBA" id="ARBA00009787"/>
    </source>
</evidence>
<sequence>MKTKFPATPHDAIFKTFLRHGETARDFLEAHLPPFLRPHCNLDTLKLEPESFLDEKLRSRYSDVLYSLQTGNGAGYIYVIIEHQSSPDDHMAFRLMRYAIAAMQRHLDIGHKTIPLVIPILFYHGEESPYPHSMDWIDEFDDPELARQVFYNAFPLVDITVTPDDDIMQHRRMALLELLQKHIRQRDLSGLLEQLVTLLLLGYTTETQLKALVSYMFVEGNTENCSALLEKLAQRAPKHRETLMTIAEQLHQKGREEGLSEGQRIAAQRIAQTLLKEGLDREKVSAITGVAVEELQTTAH</sequence>
<protein>
    <submittedName>
        <fullName evidence="3">ISNCY family transposase ISVsa17</fullName>
    </submittedName>
</protein>
<dbReference type="NCBIfam" id="TIGR01784">
    <property type="entry name" value="T_den_put_tspse"/>
    <property type="match status" value="1"/>
</dbReference>
<dbReference type="RefSeq" id="WP_231827902.1">
    <property type="nucleotide sequence ID" value="NZ_CP087880.1"/>
</dbReference>
<dbReference type="PANTHER" id="PTHR34611">
    <property type="match status" value="1"/>
</dbReference>
<dbReference type="Proteomes" id="UP001199659">
    <property type="component" value="Chromosome"/>
</dbReference>
<gene>
    <name evidence="3" type="ORF">G163CM_19940</name>
</gene>
<dbReference type="PANTHER" id="PTHR34611:SF2">
    <property type="entry name" value="INACTIVE RECOMBINATION-PROMOTING NUCLEASE-LIKE PROTEIN RPNE-RELATED"/>
    <property type="match status" value="1"/>
</dbReference>
<evidence type="ECO:0000259" key="2">
    <source>
        <dbReference type="Pfam" id="PF04754"/>
    </source>
</evidence>
<dbReference type="InterPro" id="IPR006842">
    <property type="entry name" value="Transposase_31"/>
</dbReference>
<reference evidence="3 4" key="1">
    <citation type="journal article" date="2022" name="Int. J. Syst. Evol. Microbiol.">
        <title>Pseudocitrobacter corydidari sp. nov., isolated from the Asian emerald cockroach Corydidarum magnifica.</title>
        <authorList>
            <person name="Guzman J."/>
            <person name="Poehlein A."/>
            <person name="Glaeser S.P."/>
            <person name="Schwengers O."/>
            <person name="Blom J."/>
            <person name="Hollensteiner J."/>
            <person name="Kampfer P."/>
            <person name="Vilcinskas A."/>
        </authorList>
    </citation>
    <scope>NUCLEOTIDE SEQUENCE [LARGE SCALE GENOMIC DNA]</scope>
    <source>
        <strain evidence="3">G163CM</strain>
    </source>
</reference>
<keyword evidence="4" id="KW-1185">Reference proteome</keyword>
<accession>A0ABY3S3J6</accession>
<dbReference type="InterPro" id="IPR051699">
    <property type="entry name" value="Rpn/YhgA-like_nuclease"/>
</dbReference>
<feature type="domain" description="Transposase (putative) YhgA-like" evidence="2">
    <location>
        <begin position="8"/>
        <end position="209"/>
    </location>
</feature>
<proteinExistence type="inferred from homology"/>
<dbReference type="EMBL" id="CP087880">
    <property type="protein sequence ID" value="UGS41292.1"/>
    <property type="molecule type" value="Genomic_DNA"/>
</dbReference>
<comment type="similarity">
    <text evidence="1">Belongs to the Rpn/YhgA-like nuclease family.</text>
</comment>
<dbReference type="InterPro" id="IPR010106">
    <property type="entry name" value="RpnA"/>
</dbReference>
<evidence type="ECO:0000313" key="3">
    <source>
        <dbReference type="EMBL" id="UGS41292.1"/>
    </source>
</evidence>
<organism evidence="3 4">
    <name type="scientific">Pseudocitrobacter corydidari</name>
    <dbReference type="NCBI Taxonomy" id="2891570"/>
    <lineage>
        <taxon>Bacteria</taxon>
        <taxon>Pseudomonadati</taxon>
        <taxon>Pseudomonadota</taxon>
        <taxon>Gammaproteobacteria</taxon>
        <taxon>Enterobacterales</taxon>
        <taxon>Enterobacteriaceae</taxon>
        <taxon>Pseudocitrobacter</taxon>
    </lineage>
</organism>